<dbReference type="InterPro" id="IPR002035">
    <property type="entry name" value="VWF_A"/>
</dbReference>
<evidence type="ECO:0000313" key="2">
    <source>
        <dbReference type="EMBL" id="GAG40020.1"/>
    </source>
</evidence>
<dbReference type="PANTHER" id="PTHR36846">
    <property type="entry name" value="PROTEIN VIAA"/>
    <property type="match status" value="1"/>
</dbReference>
<accession>X0XAD2</accession>
<proteinExistence type="predicted"/>
<gene>
    <name evidence="2" type="ORF">S01H1_64016</name>
</gene>
<dbReference type="SUPFAM" id="SSF53300">
    <property type="entry name" value="vWA-like"/>
    <property type="match status" value="1"/>
</dbReference>
<comment type="caution">
    <text evidence="2">The sequence shown here is derived from an EMBL/GenBank/DDBJ whole genome shotgun (WGS) entry which is preliminary data.</text>
</comment>
<dbReference type="PANTHER" id="PTHR36846:SF1">
    <property type="entry name" value="PROTEIN VIAA"/>
    <property type="match status" value="1"/>
</dbReference>
<dbReference type="InterPro" id="IPR036465">
    <property type="entry name" value="vWFA_dom_sf"/>
</dbReference>
<dbReference type="EMBL" id="BARS01042170">
    <property type="protein sequence ID" value="GAG40020.1"/>
    <property type="molecule type" value="Genomic_DNA"/>
</dbReference>
<reference evidence="2" key="1">
    <citation type="journal article" date="2014" name="Front. Microbiol.">
        <title>High frequency of phylogenetically diverse reductive dehalogenase-homologous genes in deep subseafloor sedimentary metagenomes.</title>
        <authorList>
            <person name="Kawai M."/>
            <person name="Futagami T."/>
            <person name="Toyoda A."/>
            <person name="Takaki Y."/>
            <person name="Nishi S."/>
            <person name="Hori S."/>
            <person name="Arai W."/>
            <person name="Tsubouchi T."/>
            <person name="Morono Y."/>
            <person name="Uchiyama I."/>
            <person name="Ito T."/>
            <person name="Fujiyama A."/>
            <person name="Inagaki F."/>
            <person name="Takami H."/>
        </authorList>
    </citation>
    <scope>NUCLEOTIDE SEQUENCE</scope>
    <source>
        <strain evidence="2">Expedition CK06-06</strain>
    </source>
</reference>
<organism evidence="2">
    <name type="scientific">marine sediment metagenome</name>
    <dbReference type="NCBI Taxonomy" id="412755"/>
    <lineage>
        <taxon>unclassified sequences</taxon>
        <taxon>metagenomes</taxon>
        <taxon>ecological metagenomes</taxon>
    </lineage>
</organism>
<protein>
    <recommendedName>
        <fullName evidence="1">VWFA domain-containing protein</fullName>
    </recommendedName>
</protein>
<evidence type="ECO:0000259" key="1">
    <source>
        <dbReference type="PROSITE" id="PS50234"/>
    </source>
</evidence>
<feature type="non-terminal residue" evidence="2">
    <location>
        <position position="1"/>
    </location>
</feature>
<dbReference type="PROSITE" id="PS50234">
    <property type="entry name" value="VWFA"/>
    <property type="match status" value="1"/>
</dbReference>
<sequence>GVEKQAKGPIMVFVDCSGSMGGDRIYNAKAIALSLAWLAKTQKRWICLVGFSSGATLEDLPRVVLNPGKWDQVELMEWLEDFDGGGTTCNWLREETMEAMFRETRAPRGKTDVILITDGSVHINDEVVESWHGWKKANQVKLISLVIGGHGGSLEEVSDVTHQISGLGLDQEGVQEALSI</sequence>
<dbReference type="SMART" id="SM00327">
    <property type="entry name" value="VWA"/>
    <property type="match status" value="1"/>
</dbReference>
<dbReference type="GO" id="GO:0005829">
    <property type="term" value="C:cytosol"/>
    <property type="evidence" value="ECO:0007669"/>
    <property type="project" value="TreeGrafter"/>
</dbReference>
<feature type="domain" description="VWFA" evidence="1">
    <location>
        <begin position="9"/>
        <end position="180"/>
    </location>
</feature>
<dbReference type="AlphaFoldDB" id="X0XAD2"/>
<name>X0XAD2_9ZZZZ</name>
<dbReference type="Gene3D" id="3.40.50.410">
    <property type="entry name" value="von Willebrand factor, type A domain"/>
    <property type="match status" value="1"/>
</dbReference>